<dbReference type="SUPFAM" id="SSF46785">
    <property type="entry name" value="Winged helix' DNA-binding domain"/>
    <property type="match status" value="1"/>
</dbReference>
<accession>A0ABY2SET4</accession>
<evidence type="ECO:0000256" key="3">
    <source>
        <dbReference type="ARBA" id="ARBA00023163"/>
    </source>
</evidence>
<reference evidence="6 7" key="1">
    <citation type="submission" date="2019-04" db="EMBL/GenBank/DDBJ databases">
        <authorList>
            <person name="Li M."/>
            <person name="Gao C."/>
        </authorList>
    </citation>
    <scope>NUCLEOTIDE SEQUENCE [LARGE SCALE GENOMIC DNA]</scope>
    <source>
        <strain evidence="6 7">BGMRC 2031</strain>
    </source>
</reference>
<dbReference type="InterPro" id="IPR036388">
    <property type="entry name" value="WH-like_DNA-bd_sf"/>
</dbReference>
<comment type="caution">
    <text evidence="6">The sequence shown here is derived from an EMBL/GenBank/DDBJ whole genome shotgun (WGS) entry which is preliminary data.</text>
</comment>
<keyword evidence="1" id="KW-0805">Transcription regulation</keyword>
<dbReference type="PANTHER" id="PTHR43132">
    <property type="entry name" value="ARSENICAL RESISTANCE OPERON REPRESSOR ARSR-RELATED"/>
    <property type="match status" value="1"/>
</dbReference>
<name>A0ABY2SET4_9HYPH</name>
<dbReference type="SMART" id="SM00450">
    <property type="entry name" value="RHOD"/>
    <property type="match status" value="1"/>
</dbReference>
<keyword evidence="7" id="KW-1185">Reference proteome</keyword>
<dbReference type="Gene3D" id="1.10.10.10">
    <property type="entry name" value="Winged helix-like DNA-binding domain superfamily/Winged helix DNA-binding domain"/>
    <property type="match status" value="1"/>
</dbReference>
<dbReference type="RefSeq" id="WP_136992676.1">
    <property type="nucleotide sequence ID" value="NZ_SZPQ01000053.1"/>
</dbReference>
<dbReference type="EMBL" id="SZPQ01000053">
    <property type="protein sequence ID" value="TKI03061.1"/>
    <property type="molecule type" value="Genomic_DNA"/>
</dbReference>
<dbReference type="Proteomes" id="UP000305202">
    <property type="component" value="Unassembled WGS sequence"/>
</dbReference>
<protein>
    <submittedName>
        <fullName evidence="6">Metalloregulator ArsR/SmtB family transcription factor</fullName>
    </submittedName>
</protein>
<dbReference type="PROSITE" id="PS50206">
    <property type="entry name" value="RHODANESE_3"/>
    <property type="match status" value="1"/>
</dbReference>
<dbReference type="Gene3D" id="3.40.250.10">
    <property type="entry name" value="Rhodanese-like domain"/>
    <property type="match status" value="1"/>
</dbReference>
<feature type="domain" description="HTH arsR-type" evidence="5">
    <location>
        <begin position="5"/>
        <end position="99"/>
    </location>
</feature>
<dbReference type="PROSITE" id="PS50987">
    <property type="entry name" value="HTH_ARSR_2"/>
    <property type="match status" value="1"/>
</dbReference>
<dbReference type="InterPro" id="IPR051011">
    <property type="entry name" value="Metal_resp_trans_reg"/>
</dbReference>
<dbReference type="InterPro" id="IPR036873">
    <property type="entry name" value="Rhodanese-like_dom_sf"/>
</dbReference>
<dbReference type="PRINTS" id="PR00778">
    <property type="entry name" value="HTHARSR"/>
</dbReference>
<dbReference type="Pfam" id="PF00581">
    <property type="entry name" value="Rhodanese"/>
    <property type="match status" value="1"/>
</dbReference>
<dbReference type="InterPro" id="IPR001763">
    <property type="entry name" value="Rhodanese-like_dom"/>
</dbReference>
<keyword evidence="2" id="KW-0238">DNA-binding</keyword>
<feature type="domain" description="Rhodanese" evidence="4">
    <location>
        <begin position="123"/>
        <end position="212"/>
    </location>
</feature>
<proteinExistence type="predicted"/>
<dbReference type="InterPro" id="IPR011991">
    <property type="entry name" value="ArsR-like_HTH"/>
</dbReference>
<dbReference type="PANTHER" id="PTHR43132:SF2">
    <property type="entry name" value="ARSENICAL RESISTANCE OPERON REPRESSOR ARSR-RELATED"/>
    <property type="match status" value="1"/>
</dbReference>
<evidence type="ECO:0000259" key="5">
    <source>
        <dbReference type="PROSITE" id="PS50987"/>
    </source>
</evidence>
<dbReference type="NCBIfam" id="NF033788">
    <property type="entry name" value="HTH_metalloreg"/>
    <property type="match status" value="1"/>
</dbReference>
<gene>
    <name evidence="6" type="ORF">FCN80_23025</name>
</gene>
<evidence type="ECO:0000313" key="6">
    <source>
        <dbReference type="EMBL" id="TKI03061.1"/>
    </source>
</evidence>
<dbReference type="InterPro" id="IPR036390">
    <property type="entry name" value="WH_DNA-bd_sf"/>
</dbReference>
<dbReference type="SMART" id="SM00418">
    <property type="entry name" value="HTH_ARSR"/>
    <property type="match status" value="1"/>
</dbReference>
<dbReference type="InterPro" id="IPR001845">
    <property type="entry name" value="HTH_ArsR_DNA-bd_dom"/>
</dbReference>
<dbReference type="CDD" id="cd00158">
    <property type="entry name" value="RHOD"/>
    <property type="match status" value="1"/>
</dbReference>
<evidence type="ECO:0000256" key="2">
    <source>
        <dbReference type="ARBA" id="ARBA00023125"/>
    </source>
</evidence>
<evidence type="ECO:0000256" key="1">
    <source>
        <dbReference type="ARBA" id="ARBA00023015"/>
    </source>
</evidence>
<dbReference type="CDD" id="cd00090">
    <property type="entry name" value="HTH_ARSR"/>
    <property type="match status" value="1"/>
</dbReference>
<evidence type="ECO:0000313" key="7">
    <source>
        <dbReference type="Proteomes" id="UP000305202"/>
    </source>
</evidence>
<dbReference type="SUPFAM" id="SSF52821">
    <property type="entry name" value="Rhodanese/Cell cycle control phosphatase"/>
    <property type="match status" value="1"/>
</dbReference>
<keyword evidence="3" id="KW-0804">Transcription</keyword>
<organism evidence="6 7">
    <name type="scientific">Martelella alba</name>
    <dbReference type="NCBI Taxonomy" id="2590451"/>
    <lineage>
        <taxon>Bacteria</taxon>
        <taxon>Pseudomonadati</taxon>
        <taxon>Pseudomonadota</taxon>
        <taxon>Alphaproteobacteria</taxon>
        <taxon>Hyphomicrobiales</taxon>
        <taxon>Aurantimonadaceae</taxon>
        <taxon>Martelella</taxon>
    </lineage>
</organism>
<sequence>MNSELNNEHFEKIAEIAKAFSNGRRLQLIELLYHGEKSVELMSTILDAGITSVSAHLQILKSSGIVKSRKEGKNVFYRISDDSVMLLLDNLKKIPVHIHFGEGDTYQRLLPNISLGEFIQRFESKDAVIVDVRPKDEFCNFHIPGAISVPIDKINEWASSYYGKTDVIVYCRGIYCILSSQAVSVLNGKGINAYIYQNGISEWRTAGLPVITNAV</sequence>
<evidence type="ECO:0000259" key="4">
    <source>
        <dbReference type="PROSITE" id="PS50206"/>
    </source>
</evidence>